<dbReference type="InParanoid" id="G3Q0J9"/>
<reference evidence="1" key="2">
    <citation type="submission" date="2024-04" db="UniProtKB">
        <authorList>
            <consortium name="Ensembl"/>
        </authorList>
    </citation>
    <scope>IDENTIFICATION</scope>
</reference>
<sequence>MFLFYCSDKKRTHLFNCDKYVKRFFFFLHGIFSSAYQVSLKTKNLLNRIMYNKYCTCMQINRQCVFYHCKLNRMQYYTVYLRLFAYI</sequence>
<dbReference type="AlphaFoldDB" id="G3Q0J9"/>
<dbReference type="Ensembl" id="ENSGACT00000023440.1">
    <property type="protein sequence ID" value="ENSGACP00000023394.1"/>
    <property type="gene ID" value="ENSGACG00000017701.1"/>
</dbReference>
<proteinExistence type="predicted"/>
<accession>G3Q0J9</accession>
<reference evidence="1" key="1">
    <citation type="submission" date="2006-01" db="EMBL/GenBank/DDBJ databases">
        <authorList>
            <person name="Lindblad-Toh K."/>
            <person name="Mauceli E."/>
            <person name="Grabherr M."/>
            <person name="Chang J.L."/>
            <person name="Lander E.S."/>
        </authorList>
    </citation>
    <scope>NUCLEOTIDE SEQUENCE [LARGE SCALE GENOMIC DNA]</scope>
</reference>
<evidence type="ECO:0000313" key="1">
    <source>
        <dbReference type="Ensembl" id="ENSGACP00000023394.1"/>
    </source>
</evidence>
<protein>
    <submittedName>
        <fullName evidence="1">Uncharacterized protein</fullName>
    </submittedName>
</protein>
<dbReference type="Bgee" id="ENSGACG00000017701">
    <property type="expression patterns" value="Expressed in spleen and 13 other cell types or tissues"/>
</dbReference>
<organism evidence="1">
    <name type="scientific">Gasterosteus aculeatus</name>
    <name type="common">Three-spined stickleback</name>
    <dbReference type="NCBI Taxonomy" id="69293"/>
    <lineage>
        <taxon>Eukaryota</taxon>
        <taxon>Metazoa</taxon>
        <taxon>Chordata</taxon>
        <taxon>Craniata</taxon>
        <taxon>Vertebrata</taxon>
        <taxon>Euteleostomi</taxon>
        <taxon>Actinopterygii</taxon>
        <taxon>Neopterygii</taxon>
        <taxon>Teleostei</taxon>
        <taxon>Neoteleostei</taxon>
        <taxon>Acanthomorphata</taxon>
        <taxon>Eupercaria</taxon>
        <taxon>Perciformes</taxon>
        <taxon>Cottioidei</taxon>
        <taxon>Gasterosteales</taxon>
        <taxon>Gasterosteidae</taxon>
        <taxon>Gasterosteus</taxon>
    </lineage>
</organism>
<name>G3Q0J9_GASAC</name>